<reference evidence="3 4" key="1">
    <citation type="submission" date="2019-02" db="EMBL/GenBank/DDBJ databases">
        <title>Deep-cultivation of Planctomycetes and their phenomic and genomic characterization uncovers novel biology.</title>
        <authorList>
            <person name="Wiegand S."/>
            <person name="Jogler M."/>
            <person name="Boedeker C."/>
            <person name="Pinto D."/>
            <person name="Vollmers J."/>
            <person name="Rivas-Marin E."/>
            <person name="Kohn T."/>
            <person name="Peeters S.H."/>
            <person name="Heuer A."/>
            <person name="Rast P."/>
            <person name="Oberbeckmann S."/>
            <person name="Bunk B."/>
            <person name="Jeske O."/>
            <person name="Meyerdierks A."/>
            <person name="Storesund J.E."/>
            <person name="Kallscheuer N."/>
            <person name="Luecker S."/>
            <person name="Lage O.M."/>
            <person name="Pohl T."/>
            <person name="Merkel B.J."/>
            <person name="Hornburger P."/>
            <person name="Mueller R.-W."/>
            <person name="Bruemmer F."/>
            <person name="Labrenz M."/>
            <person name="Spormann A.M."/>
            <person name="Op Den Camp H."/>
            <person name="Overmann J."/>
            <person name="Amann R."/>
            <person name="Jetten M.S.M."/>
            <person name="Mascher T."/>
            <person name="Medema M.H."/>
            <person name="Devos D.P."/>
            <person name="Kaster A.-K."/>
            <person name="Ovreas L."/>
            <person name="Rohde M."/>
            <person name="Galperin M.Y."/>
            <person name="Jogler C."/>
        </authorList>
    </citation>
    <scope>NUCLEOTIDE SEQUENCE [LARGE SCALE GENOMIC DNA]</scope>
    <source>
        <strain evidence="3 4">CA13</strain>
    </source>
</reference>
<dbReference type="PROSITE" id="PS51257">
    <property type="entry name" value="PROKAR_LIPOPROTEIN"/>
    <property type="match status" value="1"/>
</dbReference>
<feature type="domain" description="ThuA-like" evidence="2">
    <location>
        <begin position="85"/>
        <end position="252"/>
    </location>
</feature>
<evidence type="ECO:0000313" key="3">
    <source>
        <dbReference type="EMBL" id="TWT82813.1"/>
    </source>
</evidence>
<dbReference type="Pfam" id="PF06283">
    <property type="entry name" value="ThuA"/>
    <property type="match status" value="1"/>
</dbReference>
<organism evidence="3 4">
    <name type="scientific">Novipirellula herctigrandis</name>
    <dbReference type="NCBI Taxonomy" id="2527986"/>
    <lineage>
        <taxon>Bacteria</taxon>
        <taxon>Pseudomonadati</taxon>
        <taxon>Planctomycetota</taxon>
        <taxon>Planctomycetia</taxon>
        <taxon>Pirellulales</taxon>
        <taxon>Pirellulaceae</taxon>
        <taxon>Novipirellula</taxon>
    </lineage>
</organism>
<accession>A0A5C5Z8G2</accession>
<name>A0A5C5Z8G2_9BACT</name>
<gene>
    <name evidence="3" type="ORF">CA13_42760</name>
</gene>
<dbReference type="RefSeq" id="WP_146399556.1">
    <property type="nucleotide sequence ID" value="NZ_SJPJ01000001.1"/>
</dbReference>
<dbReference type="InterPro" id="IPR029010">
    <property type="entry name" value="ThuA-like"/>
</dbReference>
<comment type="caution">
    <text evidence="3">The sequence shown here is derived from an EMBL/GenBank/DDBJ whole genome shotgun (WGS) entry which is preliminary data.</text>
</comment>
<dbReference type="OrthoDB" id="7171409at2"/>
<evidence type="ECO:0000259" key="2">
    <source>
        <dbReference type="Pfam" id="PF06283"/>
    </source>
</evidence>
<evidence type="ECO:0000313" key="4">
    <source>
        <dbReference type="Proteomes" id="UP000315010"/>
    </source>
</evidence>
<sequence precursor="true">MRLRIWPILLALTSAIFFSSCSGPTTPSPEPNDDGTRNETDRVRIAVVTGGHAFDVPEFYRLFREVPGVDAYPQHMEHFASSSEEVRDAYDAVVFYGMERGEAPEVGPHFAGDAKATLERIVQRGQGIVILHHAILAWEKWDFWDRVIGHDERNFSWKPELDLKIEVADTEHPITLGMADFNTIDEGYVLHGKHDGQSTILLTSEHKDIMKEVAWAREFGKCRVFVLTLGDNPEAQSNAGFREVLERGIKWVAAQ</sequence>
<keyword evidence="4" id="KW-1185">Reference proteome</keyword>
<dbReference type="Proteomes" id="UP000315010">
    <property type="component" value="Unassembled WGS sequence"/>
</dbReference>
<dbReference type="SUPFAM" id="SSF52317">
    <property type="entry name" value="Class I glutamine amidotransferase-like"/>
    <property type="match status" value="1"/>
</dbReference>
<proteinExistence type="predicted"/>
<dbReference type="PANTHER" id="PTHR40469:SF2">
    <property type="entry name" value="GALACTOSE-BINDING DOMAIN-LIKE SUPERFAMILY PROTEIN"/>
    <property type="match status" value="1"/>
</dbReference>
<dbReference type="EMBL" id="SJPJ01000001">
    <property type="protein sequence ID" value="TWT82813.1"/>
    <property type="molecule type" value="Genomic_DNA"/>
</dbReference>
<keyword evidence="1" id="KW-0732">Signal</keyword>
<feature type="signal peptide" evidence="1">
    <location>
        <begin position="1"/>
        <end position="22"/>
    </location>
</feature>
<dbReference type="Gene3D" id="3.40.50.880">
    <property type="match status" value="1"/>
</dbReference>
<protein>
    <submittedName>
        <fullName evidence="3">Trehalose utilization</fullName>
    </submittedName>
</protein>
<dbReference type="AlphaFoldDB" id="A0A5C5Z8G2"/>
<dbReference type="InterPro" id="IPR029062">
    <property type="entry name" value="Class_I_gatase-like"/>
</dbReference>
<evidence type="ECO:0000256" key="1">
    <source>
        <dbReference type="SAM" id="SignalP"/>
    </source>
</evidence>
<dbReference type="PANTHER" id="PTHR40469">
    <property type="entry name" value="SECRETED GLYCOSYL HYDROLASE"/>
    <property type="match status" value="1"/>
</dbReference>
<feature type="chain" id="PRO_5022962943" evidence="1">
    <location>
        <begin position="23"/>
        <end position="255"/>
    </location>
</feature>